<evidence type="ECO:0000313" key="2">
    <source>
        <dbReference type="EMBL" id="OAQ24998.1"/>
    </source>
</evidence>
<accession>A0A197JJ46</accession>
<dbReference type="AlphaFoldDB" id="A0A197JJ46"/>
<proteinExistence type="predicted"/>
<keyword evidence="3" id="KW-1185">Reference proteome</keyword>
<dbReference type="OrthoDB" id="2976553at2759"/>
<feature type="region of interest" description="Disordered" evidence="1">
    <location>
        <begin position="98"/>
        <end position="154"/>
    </location>
</feature>
<feature type="region of interest" description="Disordered" evidence="1">
    <location>
        <begin position="237"/>
        <end position="332"/>
    </location>
</feature>
<dbReference type="InterPro" id="IPR001611">
    <property type="entry name" value="Leu-rich_rpt"/>
</dbReference>
<reference evidence="2 3" key="1">
    <citation type="submission" date="2016-05" db="EMBL/GenBank/DDBJ databases">
        <title>Genome sequencing reveals origins of a unique bacterial endosymbiosis in the earliest lineages of terrestrial Fungi.</title>
        <authorList>
            <consortium name="DOE Joint Genome Institute"/>
            <person name="Uehling J."/>
            <person name="Gryganskyi A."/>
            <person name="Hameed K."/>
            <person name="Tschaplinski T."/>
            <person name="Misztal P."/>
            <person name="Wu S."/>
            <person name="Desiro A."/>
            <person name="Vande Pol N."/>
            <person name="Du Z.-Y."/>
            <person name="Zienkiewicz A."/>
            <person name="Zienkiewicz K."/>
            <person name="Morin E."/>
            <person name="Tisserant E."/>
            <person name="Splivallo R."/>
            <person name="Hainaut M."/>
            <person name="Henrissat B."/>
            <person name="Ohm R."/>
            <person name="Kuo A."/>
            <person name="Yan J."/>
            <person name="Lipzen A."/>
            <person name="Nolan M."/>
            <person name="Labutti K."/>
            <person name="Barry K."/>
            <person name="Goldstein A."/>
            <person name="Labbe J."/>
            <person name="Schadt C."/>
            <person name="Tuskan G."/>
            <person name="Grigoriev I."/>
            <person name="Martin F."/>
            <person name="Vilgalys R."/>
            <person name="Bonito G."/>
        </authorList>
    </citation>
    <scope>NUCLEOTIDE SEQUENCE [LARGE SCALE GENOMIC DNA]</scope>
    <source>
        <strain evidence="2 3">AG-77</strain>
    </source>
</reference>
<feature type="compositionally biased region" description="Low complexity" evidence="1">
    <location>
        <begin position="124"/>
        <end position="135"/>
    </location>
</feature>
<dbReference type="InterPro" id="IPR032675">
    <property type="entry name" value="LRR_dom_sf"/>
</dbReference>
<dbReference type="Gene3D" id="3.80.10.10">
    <property type="entry name" value="Ribonuclease Inhibitor"/>
    <property type="match status" value="1"/>
</dbReference>
<feature type="region of interest" description="Disordered" evidence="1">
    <location>
        <begin position="348"/>
        <end position="369"/>
    </location>
</feature>
<gene>
    <name evidence="2" type="ORF">K457DRAFT_23572</name>
</gene>
<evidence type="ECO:0000256" key="1">
    <source>
        <dbReference type="SAM" id="MobiDB-lite"/>
    </source>
</evidence>
<dbReference type="EMBL" id="KV442084">
    <property type="protein sequence ID" value="OAQ24998.1"/>
    <property type="molecule type" value="Genomic_DNA"/>
</dbReference>
<dbReference type="Proteomes" id="UP000078512">
    <property type="component" value="Unassembled WGS sequence"/>
</dbReference>
<organism evidence="2 3">
    <name type="scientific">Linnemannia elongata AG-77</name>
    <dbReference type="NCBI Taxonomy" id="1314771"/>
    <lineage>
        <taxon>Eukaryota</taxon>
        <taxon>Fungi</taxon>
        <taxon>Fungi incertae sedis</taxon>
        <taxon>Mucoromycota</taxon>
        <taxon>Mortierellomycotina</taxon>
        <taxon>Mortierellomycetes</taxon>
        <taxon>Mortierellales</taxon>
        <taxon>Mortierellaceae</taxon>
        <taxon>Linnemannia</taxon>
    </lineage>
</organism>
<feature type="compositionally biased region" description="Acidic residues" evidence="1">
    <location>
        <begin position="252"/>
        <end position="277"/>
    </location>
</feature>
<sequence>MRCLLDEYTRYEMGFGDMLAPSRQDSRHAAFMGESNSPGSAPVSVQALSKSLEKLRVTLDEEMVHQFSVRKKEMDHQLKQMSKSVTESLLVALEEMSSAVRPQVPERQRQQQQPRHQPQPQPQPRQQLQPQPRQQQQEDEPPAAPRIPTAKKRQDVIKQWEHGNLEKGLLVPSKDWTATMRKTDPTRYSQRKLIALEFIRLERSERNMRGTYGLSANAIRDLLDSIRLSNLRRRNSRDREEEALMHTVQEADAFEPEPESDREDIEDEEEEEEEEDEKKEPLTLNRRRVLPAHTPAHTPSHSKSILPKGVQVEEPARKSQPEDLKPIKRTYGPVPRVTRSQSVVPTVTSVTSFSTSNPRTPNSAKRRGSNATLLKFEGSNGAQALSEALKTNSTLTKLDLRHNSIGDDGAQALF</sequence>
<name>A0A197JJ46_9FUNG</name>
<protein>
    <submittedName>
        <fullName evidence="2">Uncharacterized protein</fullName>
    </submittedName>
</protein>
<dbReference type="Pfam" id="PF13516">
    <property type="entry name" value="LRR_6"/>
    <property type="match status" value="1"/>
</dbReference>
<feature type="compositionally biased region" description="Basic and acidic residues" evidence="1">
    <location>
        <begin position="314"/>
        <end position="326"/>
    </location>
</feature>
<dbReference type="SUPFAM" id="SSF52047">
    <property type="entry name" value="RNI-like"/>
    <property type="match status" value="1"/>
</dbReference>
<dbReference type="STRING" id="1314771.A0A197JJ46"/>
<evidence type="ECO:0000313" key="3">
    <source>
        <dbReference type="Proteomes" id="UP000078512"/>
    </source>
</evidence>